<evidence type="ECO:0000313" key="2">
    <source>
        <dbReference type="Proteomes" id="UP000316777"/>
    </source>
</evidence>
<dbReference type="Pfam" id="PF13413">
    <property type="entry name" value="HTH_25"/>
    <property type="match status" value="1"/>
</dbReference>
<dbReference type="RefSeq" id="YP_010059850.1">
    <property type="nucleotide sequence ID" value="NC_054727.1"/>
</dbReference>
<reference evidence="1 2" key="1">
    <citation type="submission" date="2019-05" db="EMBL/GenBank/DDBJ databases">
        <authorList>
            <person name="Pope W.H."/>
            <person name="Garlena R.A."/>
            <person name="Russell D.A."/>
            <person name="Jacobs-Sera D."/>
            <person name="Hatfull G.F."/>
        </authorList>
    </citation>
    <scope>NUCLEOTIDE SEQUENCE [LARGE SCALE GENOMIC DNA]</scope>
</reference>
<dbReference type="EMBL" id="MK937592">
    <property type="protein sequence ID" value="QDH91836.1"/>
    <property type="molecule type" value="Genomic_DNA"/>
</dbReference>
<accession>A0A514DDZ7</accession>
<protein>
    <submittedName>
        <fullName evidence="1">Helix-turn-helix DNA-binding domain protein</fullName>
    </submittedName>
</protein>
<dbReference type="GO" id="GO:0003677">
    <property type="term" value="F:DNA binding"/>
    <property type="evidence" value="ECO:0007669"/>
    <property type="project" value="UniProtKB-KW"/>
</dbReference>
<dbReference type="KEGG" id="vg:64767082"/>
<proteinExistence type="predicted"/>
<dbReference type="SUPFAM" id="SSF47413">
    <property type="entry name" value="lambda repressor-like DNA-binding domains"/>
    <property type="match status" value="1"/>
</dbReference>
<gene>
    <name evidence="1" type="primary">161</name>
    <name evidence="1" type="ORF">SEA_PHRAPPUCCINO_161</name>
</gene>
<dbReference type="Proteomes" id="UP000316777">
    <property type="component" value="Segment"/>
</dbReference>
<sequence>MNPEDLEHHNALEDLKLRASLVQCRLAAGLSIADLATALGVDPLAIEALEDVSTDLPLGLVRRYAGAVGAIYRHHVQQLHLPLASEDPVGAPQDSVPAPAE</sequence>
<evidence type="ECO:0000313" key="1">
    <source>
        <dbReference type="EMBL" id="QDH91836.1"/>
    </source>
</evidence>
<dbReference type="InterPro" id="IPR010982">
    <property type="entry name" value="Lambda_DNA-bd_dom_sf"/>
</dbReference>
<name>A0A514DDZ7_9CAUD</name>
<keyword evidence="1" id="KW-0238">DNA-binding</keyword>
<dbReference type="GeneID" id="64767082"/>
<organism evidence="1 2">
    <name type="scientific">Mycobacterium phage Phrappuccino</name>
    <dbReference type="NCBI Taxonomy" id="2591223"/>
    <lineage>
        <taxon>Viruses</taxon>
        <taxon>Duplodnaviria</taxon>
        <taxon>Heunggongvirae</taxon>
        <taxon>Uroviricota</taxon>
        <taxon>Caudoviricetes</taxon>
        <taxon>Phrappuccinovirus</taxon>
        <taxon>Phrappuccinovirus phrappuccino</taxon>
        <taxon>Phreappuccinovirus Phrappuccino</taxon>
    </lineage>
</organism>
<keyword evidence="2" id="KW-1185">Reference proteome</keyword>